<feature type="domain" description="Aspartate/ornithine carbamoyltransferase Asp/Orn-binding" evidence="3">
    <location>
        <begin position="146"/>
        <end position="278"/>
    </location>
</feature>
<protein>
    <submittedName>
        <fullName evidence="5">Ornithine carbamoyltransferase</fullName>
    </submittedName>
</protein>
<gene>
    <name evidence="5" type="ORF">EJC50_17965</name>
</gene>
<comment type="similarity">
    <text evidence="2">Belongs to the aspartate/ornithine carbamoyltransferase superfamily.</text>
</comment>
<dbReference type="KEGG" id="palb:EJC50_17965"/>
<dbReference type="GO" id="GO:0042450">
    <property type="term" value="P:L-arginine biosynthetic process via ornithine"/>
    <property type="evidence" value="ECO:0007669"/>
    <property type="project" value="TreeGrafter"/>
</dbReference>
<dbReference type="OrthoDB" id="9802587at2"/>
<dbReference type="InterPro" id="IPR006130">
    <property type="entry name" value="Asp/Orn_carbamoylTrfase"/>
</dbReference>
<evidence type="ECO:0000256" key="1">
    <source>
        <dbReference type="ARBA" id="ARBA00022679"/>
    </source>
</evidence>
<dbReference type="Proteomes" id="UP000272528">
    <property type="component" value="Chromosome"/>
</dbReference>
<dbReference type="PRINTS" id="PR00100">
    <property type="entry name" value="AOTCASE"/>
</dbReference>
<dbReference type="GO" id="GO:0004585">
    <property type="term" value="F:ornithine carbamoyltransferase activity"/>
    <property type="evidence" value="ECO:0007669"/>
    <property type="project" value="TreeGrafter"/>
</dbReference>
<evidence type="ECO:0000259" key="4">
    <source>
        <dbReference type="Pfam" id="PF02729"/>
    </source>
</evidence>
<dbReference type="Gene3D" id="3.40.50.1370">
    <property type="entry name" value="Aspartate/ornithine carbamoyltransferase"/>
    <property type="match status" value="2"/>
</dbReference>
<dbReference type="InterPro" id="IPR036901">
    <property type="entry name" value="Asp/Orn_carbamoylTrfase_sf"/>
</dbReference>
<dbReference type="AlphaFoldDB" id="A0A3Q8X8M2"/>
<dbReference type="PRINTS" id="PR00101">
    <property type="entry name" value="ATCASE"/>
</dbReference>
<dbReference type="EMBL" id="CP034437">
    <property type="protein sequence ID" value="AZN41347.1"/>
    <property type="molecule type" value="Genomic_DNA"/>
</dbReference>
<dbReference type="Pfam" id="PF02729">
    <property type="entry name" value="OTCace_N"/>
    <property type="match status" value="1"/>
</dbReference>
<dbReference type="InterPro" id="IPR006132">
    <property type="entry name" value="Asp/Orn_carbamoyltranf_P-bd"/>
</dbReference>
<dbReference type="GO" id="GO:0016597">
    <property type="term" value="F:amino acid binding"/>
    <property type="evidence" value="ECO:0007669"/>
    <property type="project" value="InterPro"/>
</dbReference>
<dbReference type="Pfam" id="PF00185">
    <property type="entry name" value="OTCace"/>
    <property type="match status" value="1"/>
</dbReference>
<dbReference type="RefSeq" id="WP_126017054.1">
    <property type="nucleotide sequence ID" value="NZ_CP034437.1"/>
</dbReference>
<evidence type="ECO:0000259" key="3">
    <source>
        <dbReference type="Pfam" id="PF00185"/>
    </source>
</evidence>
<dbReference type="InterPro" id="IPR006131">
    <property type="entry name" value="Asp_carbamoyltransf_Asp/Orn-bd"/>
</dbReference>
<keyword evidence="6" id="KW-1185">Reference proteome</keyword>
<dbReference type="PANTHER" id="PTHR45753">
    <property type="entry name" value="ORNITHINE CARBAMOYLTRANSFERASE, MITOCHONDRIAL"/>
    <property type="match status" value="1"/>
</dbReference>
<proteinExistence type="inferred from homology"/>
<evidence type="ECO:0000313" key="6">
    <source>
        <dbReference type="Proteomes" id="UP000272528"/>
    </source>
</evidence>
<sequence length="283" mass="32036">MHLLNLRELSEKQMLDIFELADELIGQPSKYSRALTGKTFVLFFPESSLRTRITFEKGIKELGGECILFPPETLEKKEKLSDVIHYLENWVDGVIVRHPDFAKIQQLADQSSLPILNAMTSENHPCEILSDLYAISRQVDNFRELVYTFVGPAGNICRSWADAAAVMNLNFNHVCAAGHELGGPSPNYSFHVELEDALTRSDVVLTDSLPKAFLTDEYISKYQITLDRMRIAKPKAILNPCPPFFRGEAVSEDAISSDYFVGYSFKKNLIHVQQAIVLYSLWN</sequence>
<name>A0A3Q8X8M2_9BACL</name>
<organism evidence="5 6">
    <name type="scientific">Paenibacillus albus</name>
    <dbReference type="NCBI Taxonomy" id="2495582"/>
    <lineage>
        <taxon>Bacteria</taxon>
        <taxon>Bacillati</taxon>
        <taxon>Bacillota</taxon>
        <taxon>Bacilli</taxon>
        <taxon>Bacillales</taxon>
        <taxon>Paenibacillaceae</taxon>
        <taxon>Paenibacillus</taxon>
    </lineage>
</organism>
<dbReference type="SUPFAM" id="SSF53671">
    <property type="entry name" value="Aspartate/ornithine carbamoyltransferase"/>
    <property type="match status" value="1"/>
</dbReference>
<keyword evidence="1 2" id="KW-0808">Transferase</keyword>
<feature type="domain" description="Aspartate/ornithine carbamoyltransferase carbamoyl-P binding" evidence="4">
    <location>
        <begin position="2"/>
        <end position="136"/>
    </location>
</feature>
<evidence type="ECO:0000313" key="5">
    <source>
        <dbReference type="EMBL" id="AZN41347.1"/>
    </source>
</evidence>
<reference evidence="6" key="1">
    <citation type="submission" date="2018-12" db="EMBL/GenBank/DDBJ databases">
        <title>Genome sequence of Peanibacillus sp.</title>
        <authorList>
            <person name="Subramani G."/>
            <person name="Srinivasan S."/>
            <person name="Kim M.K."/>
        </authorList>
    </citation>
    <scope>NUCLEOTIDE SEQUENCE [LARGE SCALE GENOMIC DNA]</scope>
    <source>
        <strain evidence="6">18JY67-1</strain>
    </source>
</reference>
<evidence type="ECO:0000256" key="2">
    <source>
        <dbReference type="RuleBase" id="RU003634"/>
    </source>
</evidence>
<dbReference type="PANTHER" id="PTHR45753:SF3">
    <property type="entry name" value="ORNITHINE TRANSCARBAMYLASE, MITOCHONDRIAL"/>
    <property type="match status" value="1"/>
</dbReference>
<dbReference type="GO" id="GO:0019240">
    <property type="term" value="P:citrulline biosynthetic process"/>
    <property type="evidence" value="ECO:0007669"/>
    <property type="project" value="TreeGrafter"/>
</dbReference>
<accession>A0A3Q8X8M2</accession>